<dbReference type="Proteomes" id="UP000290433">
    <property type="component" value="Unassembled WGS sequence"/>
</dbReference>
<dbReference type="AlphaFoldDB" id="A0A444W1C4"/>
<name>A0A444W1C4_9FLAO</name>
<proteinExistence type="predicted"/>
<sequence length="53" mass="6101">MFKKTAKNTEIKKFTPSDVQRLTEKELKQTMGGYVENTVCLDPITDKYYPCPA</sequence>
<dbReference type="EMBL" id="JUIV01000003">
    <property type="protein sequence ID" value="RYJ39613.1"/>
    <property type="molecule type" value="Genomic_DNA"/>
</dbReference>
<protein>
    <submittedName>
        <fullName evidence="1">Uncharacterized protein</fullName>
    </submittedName>
</protein>
<comment type="caution">
    <text evidence="1">The sequence shown here is derived from an EMBL/GenBank/DDBJ whole genome shotgun (WGS) entry which is preliminary data.</text>
</comment>
<organism evidence="1 2">
    <name type="scientific">Flavobacterium anhuiense</name>
    <dbReference type="NCBI Taxonomy" id="459526"/>
    <lineage>
        <taxon>Bacteria</taxon>
        <taxon>Pseudomonadati</taxon>
        <taxon>Bacteroidota</taxon>
        <taxon>Flavobacteriia</taxon>
        <taxon>Flavobacteriales</taxon>
        <taxon>Flavobacteriaceae</taxon>
        <taxon>Flavobacterium</taxon>
    </lineage>
</organism>
<gene>
    <name evidence="1" type="ORF">NU08_1282</name>
</gene>
<dbReference type="RefSeq" id="WP_165352423.1">
    <property type="nucleotide sequence ID" value="NZ_JUIV01000003.1"/>
</dbReference>
<reference evidence="1 2" key="1">
    <citation type="submission" date="2014-12" db="EMBL/GenBank/DDBJ databases">
        <title>Genome sequence of Flavobacterium anhuiense RCM74.</title>
        <authorList>
            <person name="Kim J.F."/>
            <person name="Song J.Y."/>
            <person name="Kwak M.-J."/>
            <person name="Lee S.-W."/>
        </authorList>
    </citation>
    <scope>NUCLEOTIDE SEQUENCE [LARGE SCALE GENOMIC DNA]</scope>
    <source>
        <strain evidence="1 2">RCM74</strain>
    </source>
</reference>
<accession>A0A444W1C4</accession>
<evidence type="ECO:0000313" key="2">
    <source>
        <dbReference type="Proteomes" id="UP000290433"/>
    </source>
</evidence>
<evidence type="ECO:0000313" key="1">
    <source>
        <dbReference type="EMBL" id="RYJ39613.1"/>
    </source>
</evidence>